<dbReference type="Pfam" id="PF12680">
    <property type="entry name" value="SnoaL_2"/>
    <property type="match status" value="1"/>
</dbReference>
<dbReference type="Gene3D" id="3.10.450.50">
    <property type="match status" value="1"/>
</dbReference>
<gene>
    <name evidence="2" type="ORF">GCM10010528_28270</name>
</gene>
<keyword evidence="3" id="KW-1185">Reference proteome</keyword>
<comment type="caution">
    <text evidence="2">The sequence shown here is derived from an EMBL/GenBank/DDBJ whole genome shotgun (WGS) entry which is preliminary data.</text>
</comment>
<evidence type="ECO:0000313" key="3">
    <source>
        <dbReference type="Proteomes" id="UP001501035"/>
    </source>
</evidence>
<dbReference type="InterPro" id="IPR037401">
    <property type="entry name" value="SnoaL-like"/>
</dbReference>
<dbReference type="EMBL" id="BAAAVS010000058">
    <property type="protein sequence ID" value="GAA3047386.1"/>
    <property type="molecule type" value="Genomic_DNA"/>
</dbReference>
<reference evidence="3" key="1">
    <citation type="journal article" date="2019" name="Int. J. Syst. Evol. Microbiol.">
        <title>The Global Catalogue of Microorganisms (GCM) 10K type strain sequencing project: providing services to taxonomists for standard genome sequencing and annotation.</title>
        <authorList>
            <consortium name="The Broad Institute Genomics Platform"/>
            <consortium name="The Broad Institute Genome Sequencing Center for Infectious Disease"/>
            <person name="Wu L."/>
            <person name="Ma J."/>
        </authorList>
    </citation>
    <scope>NUCLEOTIDE SEQUENCE [LARGE SCALE GENOMIC DNA]</scope>
    <source>
        <strain evidence="3">JCM 14234</strain>
    </source>
</reference>
<protein>
    <recommendedName>
        <fullName evidence="1">SnoaL-like domain-containing protein</fullName>
    </recommendedName>
</protein>
<proteinExistence type="predicted"/>
<sequence>MYEHFLAAIVNRDFVGLGATLRDDVRLRALVPPGPFALAGPPAVVAQFEQWFGGGRSFEVLSHSAGVVGTRVHARWTVRRTPDAPDASPLTAEQHAFLTADDRVRSIDLLCSGWQDAR</sequence>
<dbReference type="Proteomes" id="UP001501035">
    <property type="component" value="Unassembled WGS sequence"/>
</dbReference>
<name>A0ABP6LP29_9ACTN</name>
<evidence type="ECO:0000259" key="1">
    <source>
        <dbReference type="Pfam" id="PF12680"/>
    </source>
</evidence>
<feature type="domain" description="SnoaL-like" evidence="1">
    <location>
        <begin position="3"/>
        <end position="102"/>
    </location>
</feature>
<evidence type="ECO:0000313" key="2">
    <source>
        <dbReference type="EMBL" id="GAA3047386.1"/>
    </source>
</evidence>
<organism evidence="2 3">
    <name type="scientific">Gordonia defluvii</name>
    <dbReference type="NCBI Taxonomy" id="283718"/>
    <lineage>
        <taxon>Bacteria</taxon>
        <taxon>Bacillati</taxon>
        <taxon>Actinomycetota</taxon>
        <taxon>Actinomycetes</taxon>
        <taxon>Mycobacteriales</taxon>
        <taxon>Gordoniaceae</taxon>
        <taxon>Gordonia</taxon>
    </lineage>
</organism>
<dbReference type="InterPro" id="IPR032710">
    <property type="entry name" value="NTF2-like_dom_sf"/>
</dbReference>
<dbReference type="SUPFAM" id="SSF54427">
    <property type="entry name" value="NTF2-like"/>
    <property type="match status" value="1"/>
</dbReference>
<accession>A0ABP6LP29</accession>